<reference evidence="1 2" key="1">
    <citation type="journal article" date="2015" name="Nature">
        <title>rRNA introns, odd ribosomes, and small enigmatic genomes across a large radiation of phyla.</title>
        <authorList>
            <person name="Brown C.T."/>
            <person name="Hug L.A."/>
            <person name="Thomas B.C."/>
            <person name="Sharon I."/>
            <person name="Castelle C.J."/>
            <person name="Singh A."/>
            <person name="Wilkins M.J."/>
            <person name="Williams K.H."/>
            <person name="Banfield J.F."/>
        </authorList>
    </citation>
    <scope>NUCLEOTIDE SEQUENCE [LARGE SCALE GENOMIC DNA]</scope>
</reference>
<dbReference type="Proteomes" id="UP000034107">
    <property type="component" value="Unassembled WGS sequence"/>
</dbReference>
<organism evidence="1 2">
    <name type="scientific">Candidatus Nomurabacteria bacterium GW2011_GWA1_46_11</name>
    <dbReference type="NCBI Taxonomy" id="1618732"/>
    <lineage>
        <taxon>Bacteria</taxon>
        <taxon>Candidatus Nomuraibacteriota</taxon>
    </lineage>
</organism>
<dbReference type="AlphaFoldDB" id="A0A0G1QSQ1"/>
<proteinExistence type="predicted"/>
<evidence type="ECO:0000313" key="1">
    <source>
        <dbReference type="EMBL" id="KKU20783.1"/>
    </source>
</evidence>
<dbReference type="EMBL" id="LCLS01000028">
    <property type="protein sequence ID" value="KKU20783.1"/>
    <property type="molecule type" value="Genomic_DNA"/>
</dbReference>
<accession>A0A0G1QSQ1</accession>
<sequence>MSDLGTESQTEDAENISEEERLHRLVDTWIGMYRQSLALKPERASDSTYFLRAGSFGGLQDSIAYDLSFVLKRFSNDPPKAVGSVYVCPAPLAYLSMYLQKDALLDPVLKYLTLDRGGAPVVYRNPESGEDELKAVRRRARNTTMVSPYYAIGHGEEIPITGDNRDCVYPALLMLRDLTAKPISDLPDAIFSLLQVLERYTDRQASLIEGNRRRLAEVHVTDLMRTRQEMLKREGKWPPV</sequence>
<evidence type="ECO:0000313" key="2">
    <source>
        <dbReference type="Proteomes" id="UP000034107"/>
    </source>
</evidence>
<comment type="caution">
    <text evidence="1">The sequence shown here is derived from an EMBL/GenBank/DDBJ whole genome shotgun (WGS) entry which is preliminary data.</text>
</comment>
<gene>
    <name evidence="1" type="ORF">UX31_C0028G0005</name>
</gene>
<protein>
    <submittedName>
        <fullName evidence="1">Uncharacterized protein</fullName>
    </submittedName>
</protein>
<name>A0A0G1QSQ1_9BACT</name>